<dbReference type="Gene3D" id="2.40.30.10">
    <property type="entry name" value="Translation factors"/>
    <property type="match status" value="1"/>
</dbReference>
<dbReference type="Pfam" id="PF03486">
    <property type="entry name" value="HI0933_like"/>
    <property type="match status" value="1"/>
</dbReference>
<evidence type="ECO:0000313" key="6">
    <source>
        <dbReference type="EMBL" id="PZE17492.1"/>
    </source>
</evidence>
<dbReference type="OrthoDB" id="9773233at2"/>
<accession>A0A2W1NPD3</accession>
<dbReference type="Proteomes" id="UP000249248">
    <property type="component" value="Unassembled WGS sequence"/>
</dbReference>
<dbReference type="InterPro" id="IPR004792">
    <property type="entry name" value="BaiN-like"/>
</dbReference>
<dbReference type="RefSeq" id="WP_111062453.1">
    <property type="nucleotide sequence ID" value="NZ_JBHUCU010000027.1"/>
</dbReference>
<dbReference type="PRINTS" id="PR00411">
    <property type="entry name" value="PNDRDTASEI"/>
</dbReference>
<dbReference type="PRINTS" id="PR00368">
    <property type="entry name" value="FADPNR"/>
</dbReference>
<keyword evidence="7" id="KW-1185">Reference proteome</keyword>
<gene>
    <name evidence="6" type="ORF">DNU06_06595</name>
</gene>
<dbReference type="InterPro" id="IPR023166">
    <property type="entry name" value="BaiN-like_dom_sf"/>
</dbReference>
<dbReference type="InterPro" id="IPR057661">
    <property type="entry name" value="RsdA/BaiN/AoA(So)_Rossmann"/>
</dbReference>
<dbReference type="SUPFAM" id="SSF160996">
    <property type="entry name" value="HI0933 insert domain-like"/>
    <property type="match status" value="1"/>
</dbReference>
<reference evidence="6 7" key="1">
    <citation type="submission" date="2018-06" db="EMBL/GenBank/DDBJ databases">
        <title>The draft genome sequence of Crocinitomix sp. SM1701.</title>
        <authorList>
            <person name="Zhang X."/>
        </authorList>
    </citation>
    <scope>NUCLEOTIDE SEQUENCE [LARGE SCALE GENOMIC DNA]</scope>
    <source>
        <strain evidence="6 7">SM1701</strain>
    </source>
</reference>
<evidence type="ECO:0000259" key="5">
    <source>
        <dbReference type="Pfam" id="PF22780"/>
    </source>
</evidence>
<dbReference type="SUPFAM" id="SSF51905">
    <property type="entry name" value="FAD/NAD(P)-binding domain"/>
    <property type="match status" value="1"/>
</dbReference>
<evidence type="ECO:0000313" key="7">
    <source>
        <dbReference type="Proteomes" id="UP000249248"/>
    </source>
</evidence>
<dbReference type="NCBIfam" id="TIGR00275">
    <property type="entry name" value="aminoacetone oxidase family FAD-binding enzyme"/>
    <property type="match status" value="1"/>
</dbReference>
<dbReference type="Pfam" id="PF22780">
    <property type="entry name" value="HI0933_like_1st"/>
    <property type="match status" value="1"/>
</dbReference>
<dbReference type="Gene3D" id="1.10.8.260">
    <property type="entry name" value="HI0933 insert domain-like"/>
    <property type="match status" value="1"/>
</dbReference>
<keyword evidence="2" id="KW-0285">Flavoprotein</keyword>
<dbReference type="PANTHER" id="PTHR42887:SF2">
    <property type="entry name" value="OS12G0638800 PROTEIN"/>
    <property type="match status" value="1"/>
</dbReference>
<comment type="caution">
    <text evidence="6">The sequence shown here is derived from an EMBL/GenBank/DDBJ whole genome shotgun (WGS) entry which is preliminary data.</text>
</comment>
<organism evidence="6 7">
    <name type="scientific">Putridiphycobacter roseus</name>
    <dbReference type="NCBI Taxonomy" id="2219161"/>
    <lineage>
        <taxon>Bacteria</taxon>
        <taxon>Pseudomonadati</taxon>
        <taxon>Bacteroidota</taxon>
        <taxon>Flavobacteriia</taxon>
        <taxon>Flavobacteriales</taxon>
        <taxon>Crocinitomicaceae</taxon>
        <taxon>Putridiphycobacter</taxon>
    </lineage>
</organism>
<dbReference type="PANTHER" id="PTHR42887">
    <property type="entry name" value="OS12G0638800 PROTEIN"/>
    <property type="match status" value="1"/>
</dbReference>
<feature type="domain" description="RsdA/BaiN/AoA(So)-like insert" evidence="5">
    <location>
        <begin position="190"/>
        <end position="350"/>
    </location>
</feature>
<evidence type="ECO:0000259" key="4">
    <source>
        <dbReference type="Pfam" id="PF03486"/>
    </source>
</evidence>
<name>A0A2W1NPD3_9FLAO</name>
<dbReference type="InterPro" id="IPR055178">
    <property type="entry name" value="RsdA/BaiN/AoA(So)-like_dom"/>
</dbReference>
<comment type="cofactor">
    <cofactor evidence="1">
        <name>FAD</name>
        <dbReference type="ChEBI" id="CHEBI:57692"/>
    </cofactor>
</comment>
<keyword evidence="3" id="KW-0274">FAD</keyword>
<dbReference type="InterPro" id="IPR036188">
    <property type="entry name" value="FAD/NAD-bd_sf"/>
</dbReference>
<evidence type="ECO:0000256" key="2">
    <source>
        <dbReference type="ARBA" id="ARBA00022630"/>
    </source>
</evidence>
<evidence type="ECO:0000256" key="3">
    <source>
        <dbReference type="ARBA" id="ARBA00022827"/>
    </source>
</evidence>
<proteinExistence type="predicted"/>
<dbReference type="AlphaFoldDB" id="A0A2W1NPD3"/>
<dbReference type="Gene3D" id="3.50.50.60">
    <property type="entry name" value="FAD/NAD(P)-binding domain"/>
    <property type="match status" value="1"/>
</dbReference>
<evidence type="ECO:0000256" key="1">
    <source>
        <dbReference type="ARBA" id="ARBA00001974"/>
    </source>
</evidence>
<sequence>MEKIQEIAIIGGGAAGFFAAIQAKSLHPTHQVTIYEKSKKTLSKVKISGGGRCNVTNATYSIAALVKNYPRGNKALKKVFAQFDVHDTIAWFKKNKVELTTQNDGCIFPVSQNSQTIIDCFLNLCRQLKIEVITEAPLTLLEKSDTGFDLTFRDFSASANKVIVAVGGQPKINGFDFLKSLNLKMVEPLPSLFTFNMPNESVRDLMGIVVENAKTRIQGTKLVEDGPLLITHWGMSGPAILKLSAWGARLLAADNYHFKVQVNWLGNINAEVANEQLTAEINKFSQKKIANQKVVNIPSRLWDFLLKKIAIDTSKKWAELGKKDKNKLIDVLVNDIYEVKGKTTFKEEFVTAGGIDLNEIDFNTMQAKKHPGIYFTGEGLDVDGITGGFNFQAAWSTAFVAGKLLD</sequence>
<dbReference type="EMBL" id="QKSB01000003">
    <property type="protein sequence ID" value="PZE17492.1"/>
    <property type="molecule type" value="Genomic_DNA"/>
</dbReference>
<protein>
    <submittedName>
        <fullName evidence="6">Aminoacetone oxidase family FAD-binding enzyme</fullName>
    </submittedName>
</protein>
<feature type="domain" description="RsdA/BaiN/AoA(So)-like Rossmann fold-like" evidence="4">
    <location>
        <begin position="6"/>
        <end position="403"/>
    </location>
</feature>